<evidence type="ECO:0008006" key="4">
    <source>
        <dbReference type="Google" id="ProtNLM"/>
    </source>
</evidence>
<evidence type="ECO:0000313" key="3">
    <source>
        <dbReference type="Proteomes" id="UP001157006"/>
    </source>
</evidence>
<dbReference type="EMBL" id="OX451736">
    <property type="protein sequence ID" value="CAI8590529.1"/>
    <property type="molecule type" value="Genomic_DNA"/>
</dbReference>
<dbReference type="PANTHER" id="PTHR34947:SF4">
    <property type="entry name" value="TRANSMEMBRANE PROTEIN"/>
    <property type="match status" value="1"/>
</dbReference>
<reference evidence="2 3" key="1">
    <citation type="submission" date="2023-01" db="EMBL/GenBank/DDBJ databases">
        <authorList>
            <person name="Kreplak J."/>
        </authorList>
    </citation>
    <scope>NUCLEOTIDE SEQUENCE [LARGE SCALE GENOMIC DNA]</scope>
</reference>
<keyword evidence="3" id="KW-1185">Reference proteome</keyword>
<gene>
    <name evidence="2" type="ORF">VFH_I445000</name>
</gene>
<evidence type="ECO:0000256" key="1">
    <source>
        <dbReference type="SAM" id="Phobius"/>
    </source>
</evidence>
<feature type="transmembrane region" description="Helical" evidence="1">
    <location>
        <begin position="20"/>
        <end position="39"/>
    </location>
</feature>
<accession>A0AAV0Z141</accession>
<keyword evidence="1" id="KW-1133">Transmembrane helix</keyword>
<dbReference type="PANTHER" id="PTHR34947">
    <property type="entry name" value="TRANSMEMBRANE PROTEIN"/>
    <property type="match status" value="1"/>
</dbReference>
<name>A0AAV0Z141_VICFA</name>
<organism evidence="2 3">
    <name type="scientific">Vicia faba</name>
    <name type="common">Broad bean</name>
    <name type="synonym">Faba vulgaris</name>
    <dbReference type="NCBI Taxonomy" id="3906"/>
    <lineage>
        <taxon>Eukaryota</taxon>
        <taxon>Viridiplantae</taxon>
        <taxon>Streptophyta</taxon>
        <taxon>Embryophyta</taxon>
        <taxon>Tracheophyta</taxon>
        <taxon>Spermatophyta</taxon>
        <taxon>Magnoliopsida</taxon>
        <taxon>eudicotyledons</taxon>
        <taxon>Gunneridae</taxon>
        <taxon>Pentapetalae</taxon>
        <taxon>rosids</taxon>
        <taxon>fabids</taxon>
        <taxon>Fabales</taxon>
        <taxon>Fabaceae</taxon>
        <taxon>Papilionoideae</taxon>
        <taxon>50 kb inversion clade</taxon>
        <taxon>NPAAA clade</taxon>
        <taxon>Hologalegina</taxon>
        <taxon>IRL clade</taxon>
        <taxon>Fabeae</taxon>
        <taxon>Vicia</taxon>
    </lineage>
</organism>
<proteinExistence type="predicted"/>
<dbReference type="AlphaFoldDB" id="A0AAV0Z141"/>
<keyword evidence="1" id="KW-0812">Transmembrane</keyword>
<sequence>MNQIEKGLNKKQFLKRSLQFVLSISAFSIFLCYYSSGFFMNTQTSNVYIFYTCFFTFFTHTLERKYMFLICNGILAFLAKNMFIITTTSSDFESLPIVSFESLEEVGDVVADEEYYEEKVEEIEEHKEGTLYIQNEGIEEEGTESEDVANMLAQDDNDDEGEETILTTNEELVDTEELNKKFEEFIRKMKEEMKIEAQTHLIVV</sequence>
<protein>
    <recommendedName>
        <fullName evidence="4">Transmembrane protein</fullName>
    </recommendedName>
</protein>
<keyword evidence="1" id="KW-0472">Membrane</keyword>
<dbReference type="Proteomes" id="UP001157006">
    <property type="component" value="Chromosome 1L"/>
</dbReference>
<feature type="transmembrane region" description="Helical" evidence="1">
    <location>
        <begin position="45"/>
        <end position="62"/>
    </location>
</feature>
<evidence type="ECO:0000313" key="2">
    <source>
        <dbReference type="EMBL" id="CAI8590529.1"/>
    </source>
</evidence>